<dbReference type="HOGENOM" id="CLU_000604_1_11_14"/>
<evidence type="ECO:0000256" key="3">
    <source>
        <dbReference type="ARBA" id="ARBA00022741"/>
    </source>
</evidence>
<dbReference type="CDD" id="cd03235">
    <property type="entry name" value="ABC_Metallic_Cations"/>
    <property type="match status" value="1"/>
</dbReference>
<evidence type="ECO:0000313" key="6">
    <source>
        <dbReference type="EMBL" id="CCV66220.1"/>
    </source>
</evidence>
<protein>
    <submittedName>
        <fullName evidence="6">ABC-type Mn/Zn transport system, ATPase component</fullName>
    </submittedName>
</protein>
<accession>U4KPD6</accession>
<dbReference type="AlphaFoldDB" id="U4KPD6"/>
<evidence type="ECO:0000256" key="2">
    <source>
        <dbReference type="ARBA" id="ARBA00022448"/>
    </source>
</evidence>
<comment type="similarity">
    <text evidence="1">Belongs to the ABC transporter superfamily.</text>
</comment>
<dbReference type="InterPro" id="IPR017871">
    <property type="entry name" value="ABC_transporter-like_CS"/>
</dbReference>
<dbReference type="KEGG" id="abra:BN85311990"/>
<dbReference type="EMBL" id="FO681348">
    <property type="protein sequence ID" value="CCV66220.1"/>
    <property type="molecule type" value="Genomic_DNA"/>
</dbReference>
<name>U4KPD6_9MOLU</name>
<sequence>MKTHVTIENLIVAYEDKPVLFDIDLTINRGQLIAIVGPNGAGKSTLIKAMINLVIKTTGHVFFDGKTYEDYKKNIAYVPQRNTVDWDFPTTVKDVVLMGRYHELKWYQKPSKTYISEARAALEKVGMLAFENRQISKLSGGQQQRVFLARALFTNASLYLMDEPFQGVDDQTEKAIIDVLRLLKQEKKTVLVVHHDLSTVSEYFDEVILINKRLIAHGNVKDVFTNENIAETFKGTKTRSKIDV</sequence>
<evidence type="ECO:0000256" key="1">
    <source>
        <dbReference type="ARBA" id="ARBA00005417"/>
    </source>
</evidence>
<organism evidence="6 7">
    <name type="scientific">Acholeplasma brassicae</name>
    <dbReference type="NCBI Taxonomy" id="61635"/>
    <lineage>
        <taxon>Bacteria</taxon>
        <taxon>Bacillati</taxon>
        <taxon>Mycoplasmatota</taxon>
        <taxon>Mollicutes</taxon>
        <taxon>Acholeplasmatales</taxon>
        <taxon>Acholeplasmataceae</taxon>
        <taxon>Acholeplasma</taxon>
    </lineage>
</organism>
<keyword evidence="2" id="KW-0813">Transport</keyword>
<dbReference type="SMART" id="SM00382">
    <property type="entry name" value="AAA"/>
    <property type="match status" value="1"/>
</dbReference>
<dbReference type="SUPFAM" id="SSF52540">
    <property type="entry name" value="P-loop containing nucleoside triphosphate hydrolases"/>
    <property type="match status" value="1"/>
</dbReference>
<evidence type="ECO:0000259" key="5">
    <source>
        <dbReference type="PROSITE" id="PS50893"/>
    </source>
</evidence>
<proteinExistence type="inferred from homology"/>
<dbReference type="InterPro" id="IPR050153">
    <property type="entry name" value="Metal_Ion_Import_ABC"/>
</dbReference>
<dbReference type="Proteomes" id="UP000032737">
    <property type="component" value="Chromosome"/>
</dbReference>
<dbReference type="RefSeq" id="WP_030005080.1">
    <property type="nucleotide sequence ID" value="NC_022549.1"/>
</dbReference>
<dbReference type="GO" id="GO:0005524">
    <property type="term" value="F:ATP binding"/>
    <property type="evidence" value="ECO:0007669"/>
    <property type="project" value="UniProtKB-KW"/>
</dbReference>
<gene>
    <name evidence="6" type="primary">znuC</name>
    <name evidence="6" type="ORF">BN85311990</name>
</gene>
<dbReference type="STRING" id="61635.BN85311990"/>
<dbReference type="InterPro" id="IPR003593">
    <property type="entry name" value="AAA+_ATPase"/>
</dbReference>
<dbReference type="OrthoDB" id="389713at2"/>
<feature type="domain" description="ABC transporter" evidence="5">
    <location>
        <begin position="5"/>
        <end position="237"/>
    </location>
</feature>
<dbReference type="PANTHER" id="PTHR42734:SF5">
    <property type="entry name" value="IRON TRANSPORT SYSTEM ATP-BINDING PROTEIN HI_0361-RELATED"/>
    <property type="match status" value="1"/>
</dbReference>
<evidence type="ECO:0000313" key="7">
    <source>
        <dbReference type="Proteomes" id="UP000032737"/>
    </source>
</evidence>
<evidence type="ECO:0000256" key="4">
    <source>
        <dbReference type="ARBA" id="ARBA00022840"/>
    </source>
</evidence>
<dbReference type="GO" id="GO:0016887">
    <property type="term" value="F:ATP hydrolysis activity"/>
    <property type="evidence" value="ECO:0007669"/>
    <property type="project" value="InterPro"/>
</dbReference>
<dbReference type="FunFam" id="3.40.50.300:FF:000134">
    <property type="entry name" value="Iron-enterobactin ABC transporter ATP-binding protein"/>
    <property type="match status" value="1"/>
</dbReference>
<reference evidence="6 7" key="1">
    <citation type="journal article" date="2013" name="J. Mol. Microbiol. Biotechnol.">
        <title>Analysis of the Complete Genomes of Acholeplasma brassicae , A. palmae and A. laidlawii and Their Comparison to the Obligate Parasites from ' Candidatus Phytoplasma'.</title>
        <authorList>
            <person name="Kube M."/>
            <person name="Siewert C."/>
            <person name="Migdoll A.M."/>
            <person name="Duduk B."/>
            <person name="Holz S."/>
            <person name="Rabus R."/>
            <person name="Seemuller E."/>
            <person name="Mitrovic J."/>
            <person name="Muller I."/>
            <person name="Buttner C."/>
            <person name="Reinhardt R."/>
        </authorList>
    </citation>
    <scope>NUCLEOTIDE SEQUENCE [LARGE SCALE GENOMIC DNA]</scope>
    <source>
        <strain evidence="7">0502</strain>
    </source>
</reference>
<dbReference type="Gene3D" id="3.40.50.300">
    <property type="entry name" value="P-loop containing nucleotide triphosphate hydrolases"/>
    <property type="match status" value="1"/>
</dbReference>
<keyword evidence="4" id="KW-0067">ATP-binding</keyword>
<dbReference type="PANTHER" id="PTHR42734">
    <property type="entry name" value="METAL TRANSPORT SYSTEM ATP-BINDING PROTEIN TM_0124-RELATED"/>
    <property type="match status" value="1"/>
</dbReference>
<dbReference type="InterPro" id="IPR027417">
    <property type="entry name" value="P-loop_NTPase"/>
</dbReference>
<dbReference type="PROSITE" id="PS50893">
    <property type="entry name" value="ABC_TRANSPORTER_2"/>
    <property type="match status" value="1"/>
</dbReference>
<keyword evidence="3" id="KW-0547">Nucleotide-binding</keyword>
<keyword evidence="7" id="KW-1185">Reference proteome</keyword>
<dbReference type="Pfam" id="PF00005">
    <property type="entry name" value="ABC_tran"/>
    <property type="match status" value="1"/>
</dbReference>
<dbReference type="InterPro" id="IPR003439">
    <property type="entry name" value="ABC_transporter-like_ATP-bd"/>
</dbReference>
<dbReference type="PROSITE" id="PS00211">
    <property type="entry name" value="ABC_TRANSPORTER_1"/>
    <property type="match status" value="1"/>
</dbReference>